<dbReference type="Proteomes" id="UP001497512">
    <property type="component" value="Chromosome 5"/>
</dbReference>
<gene>
    <name evidence="2" type="ORF">CSSPTR1EN2_LOCUS18425</name>
</gene>
<dbReference type="Gene3D" id="1.20.120.520">
    <property type="entry name" value="nmb1532 protein domain like"/>
    <property type="match status" value="1"/>
</dbReference>
<accession>A0ABP0UPI8</accession>
<dbReference type="InterPro" id="IPR012312">
    <property type="entry name" value="Hemerythrin-like"/>
</dbReference>
<dbReference type="Pfam" id="PF01814">
    <property type="entry name" value="Hemerythrin"/>
    <property type="match status" value="1"/>
</dbReference>
<sequence>MATLSSIASSTSRSLVGPLILANSSGRAAAASHKQLTCSSCYYLPAAYNLSKSTRLSESPHQITVAGAGRNSLSAVRSFSGRPLIVSGVDHIVAGSNPREVLTGWELKAATSARCMASQVTTSPDLNDAIIHDHREFEEFYTSYKKARQNRDEEEAEKWFNQFVWELCRHSVGEELVVYPLMDTLGPKGKELADKDRADHQKVKNELEEILRLNDPDRSETLLDRLMEDLRQHIKDEETEDLEFLKQNADPKTLETAAQAFMYGKKIAPTRPHAGIPNKWAVLEAGLGLFVTPVDKLRDLFTPYPKDENVPYQAGKQS</sequence>
<feature type="domain" description="Hemerythrin-like" evidence="1">
    <location>
        <begin position="127"/>
        <end position="242"/>
    </location>
</feature>
<proteinExistence type="predicted"/>
<dbReference type="PANTHER" id="PTHR35585:SF1">
    <property type="entry name" value="HHE DOMAIN PROTEIN (AFU_ORTHOLOGUE AFUA_4G00730)"/>
    <property type="match status" value="1"/>
</dbReference>
<dbReference type="PANTHER" id="PTHR35585">
    <property type="entry name" value="HHE DOMAIN PROTEIN (AFU_ORTHOLOGUE AFUA_4G00730)"/>
    <property type="match status" value="1"/>
</dbReference>
<evidence type="ECO:0000313" key="2">
    <source>
        <dbReference type="EMBL" id="CAK9226810.1"/>
    </source>
</evidence>
<organism evidence="2 3">
    <name type="scientific">Sphagnum troendelagicum</name>
    <dbReference type="NCBI Taxonomy" id="128251"/>
    <lineage>
        <taxon>Eukaryota</taxon>
        <taxon>Viridiplantae</taxon>
        <taxon>Streptophyta</taxon>
        <taxon>Embryophyta</taxon>
        <taxon>Bryophyta</taxon>
        <taxon>Sphagnophytina</taxon>
        <taxon>Sphagnopsida</taxon>
        <taxon>Sphagnales</taxon>
        <taxon>Sphagnaceae</taxon>
        <taxon>Sphagnum</taxon>
    </lineage>
</organism>
<reference evidence="2" key="1">
    <citation type="submission" date="2024-02" db="EMBL/GenBank/DDBJ databases">
        <authorList>
            <consortium name="ELIXIR-Norway"/>
            <consortium name="Elixir Norway"/>
        </authorList>
    </citation>
    <scope>NUCLEOTIDE SEQUENCE</scope>
</reference>
<name>A0ABP0UPI8_9BRYO</name>
<keyword evidence="3" id="KW-1185">Reference proteome</keyword>
<evidence type="ECO:0000313" key="3">
    <source>
        <dbReference type="Proteomes" id="UP001497512"/>
    </source>
</evidence>
<dbReference type="EMBL" id="OZ019897">
    <property type="protein sequence ID" value="CAK9226810.1"/>
    <property type="molecule type" value="Genomic_DNA"/>
</dbReference>
<protein>
    <recommendedName>
        <fullName evidence="1">Hemerythrin-like domain-containing protein</fullName>
    </recommendedName>
</protein>
<evidence type="ECO:0000259" key="1">
    <source>
        <dbReference type="Pfam" id="PF01814"/>
    </source>
</evidence>